<reference evidence="3" key="1">
    <citation type="journal article" date="2020" name="Stud. Mycol.">
        <title>101 Dothideomycetes genomes: A test case for predicting lifestyles and emergence of pathogens.</title>
        <authorList>
            <person name="Haridas S."/>
            <person name="Albert R."/>
            <person name="Binder M."/>
            <person name="Bloem J."/>
            <person name="LaButti K."/>
            <person name="Salamov A."/>
            <person name="Andreopoulos B."/>
            <person name="Baker S."/>
            <person name="Barry K."/>
            <person name="Bills G."/>
            <person name="Bluhm B."/>
            <person name="Cannon C."/>
            <person name="Castanera R."/>
            <person name="Culley D."/>
            <person name="Daum C."/>
            <person name="Ezra D."/>
            <person name="Gonzalez J."/>
            <person name="Henrissat B."/>
            <person name="Kuo A."/>
            <person name="Liang C."/>
            <person name="Lipzen A."/>
            <person name="Lutzoni F."/>
            <person name="Magnuson J."/>
            <person name="Mondo S."/>
            <person name="Nolan M."/>
            <person name="Ohm R."/>
            <person name="Pangilinan J."/>
            <person name="Park H.-J."/>
            <person name="Ramirez L."/>
            <person name="Alfaro M."/>
            <person name="Sun H."/>
            <person name="Tritt A."/>
            <person name="Yoshinaga Y."/>
            <person name="Zwiers L.-H."/>
            <person name="Turgeon B."/>
            <person name="Goodwin S."/>
            <person name="Spatafora J."/>
            <person name="Crous P."/>
            <person name="Grigoriev I."/>
        </authorList>
    </citation>
    <scope>NUCLEOTIDE SEQUENCE [LARGE SCALE GENOMIC DNA]</scope>
    <source>
        <strain evidence="3">CBS 304.66</strain>
    </source>
</reference>
<dbReference type="Proteomes" id="UP000800093">
    <property type="component" value="Unassembled WGS sequence"/>
</dbReference>
<sequence>MAQAILIAYIFCFSVGLVLSVRLIYRDVRPQRTNEINGISSANRPWERALAAAFNLAQAALLVNDITAVTMAIISTTRFNWVDVSIPSTLQLAVGTNLARHLRALSMAPPVTHLPYMAIILFTARDAVFYLGNPLTRDLSDLLIWNRGTKIYFIYESVVLSSLAIGPLVSAALSYRSLLQHRNLVQNSREYKGVLILFIVTNIIAALCELCGTTIIVYSILSASPETNIRYGVFLYYALDYQGDYGHITSNT</sequence>
<organism evidence="2 3">
    <name type="scientific">Lojkania enalia</name>
    <dbReference type="NCBI Taxonomy" id="147567"/>
    <lineage>
        <taxon>Eukaryota</taxon>
        <taxon>Fungi</taxon>
        <taxon>Dikarya</taxon>
        <taxon>Ascomycota</taxon>
        <taxon>Pezizomycotina</taxon>
        <taxon>Dothideomycetes</taxon>
        <taxon>Pleosporomycetidae</taxon>
        <taxon>Pleosporales</taxon>
        <taxon>Pleosporales incertae sedis</taxon>
        <taxon>Lojkania</taxon>
    </lineage>
</organism>
<feature type="transmembrane region" description="Helical" evidence="1">
    <location>
        <begin position="6"/>
        <end position="25"/>
    </location>
</feature>
<dbReference type="AlphaFoldDB" id="A0A9P4MYD2"/>
<dbReference type="OrthoDB" id="3777149at2759"/>
<feature type="transmembrane region" description="Helical" evidence="1">
    <location>
        <begin position="113"/>
        <end position="132"/>
    </location>
</feature>
<accession>A0A9P4MYD2</accession>
<evidence type="ECO:0000256" key="1">
    <source>
        <dbReference type="SAM" id="Phobius"/>
    </source>
</evidence>
<comment type="caution">
    <text evidence="2">The sequence shown here is derived from an EMBL/GenBank/DDBJ whole genome shotgun (WGS) entry which is preliminary data.</text>
</comment>
<evidence type="ECO:0000313" key="3">
    <source>
        <dbReference type="Proteomes" id="UP000800093"/>
    </source>
</evidence>
<protein>
    <submittedName>
        <fullName evidence="2">Uncharacterized protein</fullName>
    </submittedName>
</protein>
<feature type="transmembrane region" description="Helical" evidence="1">
    <location>
        <begin position="152"/>
        <end position="173"/>
    </location>
</feature>
<dbReference type="EMBL" id="ML986719">
    <property type="protein sequence ID" value="KAF2259107.1"/>
    <property type="molecule type" value="Genomic_DNA"/>
</dbReference>
<evidence type="ECO:0000313" key="2">
    <source>
        <dbReference type="EMBL" id="KAF2259107.1"/>
    </source>
</evidence>
<gene>
    <name evidence="2" type="ORF">CC78DRAFT_548556</name>
</gene>
<feature type="transmembrane region" description="Helical" evidence="1">
    <location>
        <begin position="194"/>
        <end position="221"/>
    </location>
</feature>
<keyword evidence="1" id="KW-0812">Transmembrane</keyword>
<keyword evidence="1" id="KW-1133">Transmembrane helix</keyword>
<keyword evidence="1" id="KW-0472">Membrane</keyword>
<name>A0A9P4MYD2_9PLEO</name>
<keyword evidence="3" id="KW-1185">Reference proteome</keyword>
<proteinExistence type="predicted"/>